<keyword evidence="3" id="KW-1185">Reference proteome</keyword>
<feature type="transmembrane region" description="Helical" evidence="1">
    <location>
        <begin position="20"/>
        <end position="44"/>
    </location>
</feature>
<comment type="caution">
    <text evidence="2">The sequence shown here is derived from an EMBL/GenBank/DDBJ whole genome shotgun (WGS) entry which is preliminary data.</text>
</comment>
<sequence length="127" mass="14816">MEDACCYLIRTKSGERYSQIFFFVYTFFRALNLLWFIFLLLLLLSPPSVTPRFSESLSVNNLSFKLRFSGLSFNSPRSKLRRISRKPGVFRNEIQVLLSKFASLILIPSPFFSFETSQEGYFLSLEV</sequence>
<evidence type="ECO:0008006" key="4">
    <source>
        <dbReference type="Google" id="ProtNLM"/>
    </source>
</evidence>
<proteinExistence type="predicted"/>
<evidence type="ECO:0000256" key="1">
    <source>
        <dbReference type="SAM" id="Phobius"/>
    </source>
</evidence>
<keyword evidence="1" id="KW-0812">Transmembrane</keyword>
<keyword evidence="1" id="KW-0472">Membrane</keyword>
<protein>
    <recommendedName>
        <fullName evidence="4">Transmembrane protein</fullName>
    </recommendedName>
</protein>
<name>A0AAN9QZI9_PHACN</name>
<dbReference type="EMBL" id="JAYMYR010000007">
    <property type="protein sequence ID" value="KAK7353091.1"/>
    <property type="molecule type" value="Genomic_DNA"/>
</dbReference>
<dbReference type="AlphaFoldDB" id="A0AAN9QZI9"/>
<reference evidence="2 3" key="1">
    <citation type="submission" date="2024-01" db="EMBL/GenBank/DDBJ databases">
        <title>The genomes of 5 underutilized Papilionoideae crops provide insights into root nodulation and disease resistanc.</title>
        <authorList>
            <person name="Jiang F."/>
        </authorList>
    </citation>
    <scope>NUCLEOTIDE SEQUENCE [LARGE SCALE GENOMIC DNA]</scope>
    <source>
        <strain evidence="2">JINMINGXINNONG_FW02</strain>
        <tissue evidence="2">Leaves</tissue>
    </source>
</reference>
<organism evidence="2 3">
    <name type="scientific">Phaseolus coccineus</name>
    <name type="common">Scarlet runner bean</name>
    <name type="synonym">Phaseolus multiflorus</name>
    <dbReference type="NCBI Taxonomy" id="3886"/>
    <lineage>
        <taxon>Eukaryota</taxon>
        <taxon>Viridiplantae</taxon>
        <taxon>Streptophyta</taxon>
        <taxon>Embryophyta</taxon>
        <taxon>Tracheophyta</taxon>
        <taxon>Spermatophyta</taxon>
        <taxon>Magnoliopsida</taxon>
        <taxon>eudicotyledons</taxon>
        <taxon>Gunneridae</taxon>
        <taxon>Pentapetalae</taxon>
        <taxon>rosids</taxon>
        <taxon>fabids</taxon>
        <taxon>Fabales</taxon>
        <taxon>Fabaceae</taxon>
        <taxon>Papilionoideae</taxon>
        <taxon>50 kb inversion clade</taxon>
        <taxon>NPAAA clade</taxon>
        <taxon>indigoferoid/millettioid clade</taxon>
        <taxon>Phaseoleae</taxon>
        <taxon>Phaseolus</taxon>
    </lineage>
</organism>
<evidence type="ECO:0000313" key="2">
    <source>
        <dbReference type="EMBL" id="KAK7353091.1"/>
    </source>
</evidence>
<accession>A0AAN9QZI9</accession>
<dbReference type="Proteomes" id="UP001374584">
    <property type="component" value="Unassembled WGS sequence"/>
</dbReference>
<evidence type="ECO:0000313" key="3">
    <source>
        <dbReference type="Proteomes" id="UP001374584"/>
    </source>
</evidence>
<gene>
    <name evidence="2" type="ORF">VNO80_18527</name>
</gene>
<keyword evidence="1" id="KW-1133">Transmembrane helix</keyword>